<evidence type="ECO:0000313" key="6">
    <source>
        <dbReference type="EMBL" id="GGH77651.1"/>
    </source>
</evidence>
<feature type="domain" description="HTH merR-type" evidence="5">
    <location>
        <begin position="2"/>
        <end position="71"/>
    </location>
</feature>
<dbReference type="InterPro" id="IPR012925">
    <property type="entry name" value="TipAS_dom"/>
</dbReference>
<reference evidence="6" key="2">
    <citation type="submission" date="2020-09" db="EMBL/GenBank/DDBJ databases">
        <authorList>
            <person name="Sun Q."/>
            <person name="Zhou Y."/>
        </authorList>
    </citation>
    <scope>NUCLEOTIDE SEQUENCE</scope>
    <source>
        <strain evidence="6">CGMCC 1.12777</strain>
    </source>
</reference>
<dbReference type="Gene3D" id="1.10.1660.10">
    <property type="match status" value="1"/>
</dbReference>
<dbReference type="InterPro" id="IPR000551">
    <property type="entry name" value="MerR-type_HTH_dom"/>
</dbReference>
<dbReference type="SUPFAM" id="SSF89082">
    <property type="entry name" value="Antibiotic binding domain of TipA-like multidrug resistance regulators"/>
    <property type="match status" value="1"/>
</dbReference>
<keyword evidence="2" id="KW-0238">DNA-binding</keyword>
<dbReference type="Pfam" id="PF13411">
    <property type="entry name" value="MerR_1"/>
    <property type="match status" value="1"/>
</dbReference>
<dbReference type="SUPFAM" id="SSF46955">
    <property type="entry name" value="Putative DNA-binding domain"/>
    <property type="match status" value="1"/>
</dbReference>
<evidence type="ECO:0000259" key="5">
    <source>
        <dbReference type="PROSITE" id="PS50937"/>
    </source>
</evidence>
<dbReference type="AlphaFoldDB" id="A0A8J2ZTZ2"/>
<accession>A0A8J2ZTZ2</accession>
<dbReference type="Pfam" id="PF07739">
    <property type="entry name" value="TipAS"/>
    <property type="match status" value="1"/>
</dbReference>
<sequence length="253" mass="29685">MLYTVKDLSKLGNVTIKTLHHYHKIGLLLPEQISHSGYRLYGRKELERLQHILFYRALDFPLKEIKKLLDSEPDRLSLLLKQKALLLERMRRTEQLVRTINESITFTEKGAIMDESQMFKGFQSEEEWKKALEEQSAYLKENYGVDLMEEKTIDIQEMNVSAQEATSFIQAMAQALTTGVKFDDEHVQRLMKKHIEFLNSHGHETQPEQFAQQSRFFLNDDFHRNMLEDQQTGLSYYLCIAAETFAAHHTDKI</sequence>
<evidence type="ECO:0000313" key="7">
    <source>
        <dbReference type="Proteomes" id="UP000656813"/>
    </source>
</evidence>
<evidence type="ECO:0000256" key="2">
    <source>
        <dbReference type="ARBA" id="ARBA00023125"/>
    </source>
</evidence>
<keyword evidence="1" id="KW-0805">Transcription regulation</keyword>
<dbReference type="SMART" id="SM00422">
    <property type="entry name" value="HTH_MERR"/>
    <property type="match status" value="1"/>
</dbReference>
<dbReference type="PANTHER" id="PTHR30204">
    <property type="entry name" value="REDOX-CYCLING DRUG-SENSING TRANSCRIPTIONAL ACTIVATOR SOXR"/>
    <property type="match status" value="1"/>
</dbReference>
<evidence type="ECO:0000256" key="3">
    <source>
        <dbReference type="ARBA" id="ARBA00023159"/>
    </source>
</evidence>
<organism evidence="6 7">
    <name type="scientific">Pullulanibacillus pueri</name>
    <dbReference type="NCBI Taxonomy" id="1437324"/>
    <lineage>
        <taxon>Bacteria</taxon>
        <taxon>Bacillati</taxon>
        <taxon>Bacillota</taxon>
        <taxon>Bacilli</taxon>
        <taxon>Bacillales</taxon>
        <taxon>Sporolactobacillaceae</taxon>
        <taxon>Pullulanibacillus</taxon>
    </lineage>
</organism>
<dbReference type="GO" id="GO:0003677">
    <property type="term" value="F:DNA binding"/>
    <property type="evidence" value="ECO:0007669"/>
    <property type="project" value="UniProtKB-KW"/>
</dbReference>
<gene>
    <name evidence="6" type="ORF">GCM10007096_09860</name>
</gene>
<dbReference type="InterPro" id="IPR036244">
    <property type="entry name" value="TipA-like_antibiotic-bd"/>
</dbReference>
<dbReference type="InterPro" id="IPR009061">
    <property type="entry name" value="DNA-bd_dom_put_sf"/>
</dbReference>
<dbReference type="EMBL" id="BMFV01000005">
    <property type="protein sequence ID" value="GGH77651.1"/>
    <property type="molecule type" value="Genomic_DNA"/>
</dbReference>
<protein>
    <submittedName>
        <fullName evidence="6">MerR family transcriptional regulator</fullName>
    </submittedName>
</protein>
<dbReference type="Gene3D" id="1.10.490.50">
    <property type="entry name" value="Antibiotic binding domain of TipA-like multidrug resistance regulators"/>
    <property type="match status" value="1"/>
</dbReference>
<comment type="caution">
    <text evidence="6">The sequence shown here is derived from an EMBL/GenBank/DDBJ whole genome shotgun (WGS) entry which is preliminary data.</text>
</comment>
<dbReference type="Proteomes" id="UP000656813">
    <property type="component" value="Unassembled WGS sequence"/>
</dbReference>
<dbReference type="GO" id="GO:0003700">
    <property type="term" value="F:DNA-binding transcription factor activity"/>
    <property type="evidence" value="ECO:0007669"/>
    <property type="project" value="InterPro"/>
</dbReference>
<dbReference type="InterPro" id="IPR047057">
    <property type="entry name" value="MerR_fam"/>
</dbReference>
<evidence type="ECO:0000256" key="1">
    <source>
        <dbReference type="ARBA" id="ARBA00023015"/>
    </source>
</evidence>
<dbReference type="PANTHER" id="PTHR30204:SF90">
    <property type="entry name" value="HTH-TYPE TRANSCRIPTIONAL ACTIVATOR MTA"/>
    <property type="match status" value="1"/>
</dbReference>
<reference evidence="6" key="1">
    <citation type="journal article" date="2014" name="Int. J. Syst. Evol. Microbiol.">
        <title>Complete genome sequence of Corynebacterium casei LMG S-19264T (=DSM 44701T), isolated from a smear-ripened cheese.</title>
        <authorList>
            <consortium name="US DOE Joint Genome Institute (JGI-PGF)"/>
            <person name="Walter F."/>
            <person name="Albersmeier A."/>
            <person name="Kalinowski J."/>
            <person name="Ruckert C."/>
        </authorList>
    </citation>
    <scope>NUCLEOTIDE SEQUENCE</scope>
    <source>
        <strain evidence="6">CGMCC 1.12777</strain>
    </source>
</reference>
<keyword evidence="7" id="KW-1185">Reference proteome</keyword>
<keyword evidence="4" id="KW-0804">Transcription</keyword>
<evidence type="ECO:0000256" key="4">
    <source>
        <dbReference type="ARBA" id="ARBA00023163"/>
    </source>
</evidence>
<keyword evidence="3" id="KW-0010">Activator</keyword>
<dbReference type="CDD" id="cd01106">
    <property type="entry name" value="HTH_TipAL-Mta"/>
    <property type="match status" value="1"/>
</dbReference>
<name>A0A8J2ZTZ2_9BACL</name>
<dbReference type="RefSeq" id="WP_188496287.1">
    <property type="nucleotide sequence ID" value="NZ_BMFV01000005.1"/>
</dbReference>
<dbReference type="PROSITE" id="PS50937">
    <property type="entry name" value="HTH_MERR_2"/>
    <property type="match status" value="1"/>
</dbReference>
<proteinExistence type="predicted"/>